<evidence type="ECO:0000313" key="2">
    <source>
        <dbReference type="Proteomes" id="UP000003340"/>
    </source>
</evidence>
<sequence length="71" mass="8480">MGNIRFSTFSTEFSTNVVKNIKLKKIIDSAECRENTAFPWKTRRKKTGETGFFQQLFNKWLRKNNSCVRDW</sequence>
<dbReference type="EMBL" id="ACEC01000021">
    <property type="protein sequence ID" value="EEG31843.1"/>
    <property type="molecule type" value="Genomic_DNA"/>
</dbReference>
<gene>
    <name evidence="1" type="ORF">CLOSTMETH_00579</name>
</gene>
<dbReference type="STRING" id="537013.CLOSTMETH_00579"/>
<protein>
    <submittedName>
        <fullName evidence="1">Uncharacterized protein</fullName>
    </submittedName>
</protein>
<dbReference type="AlphaFoldDB" id="C0E9S8"/>
<proteinExistence type="predicted"/>
<reference evidence="1 2" key="2">
    <citation type="submission" date="2009-02" db="EMBL/GenBank/DDBJ databases">
        <title>Draft genome sequence of Clostridium methylpentosum (DSM 5476).</title>
        <authorList>
            <person name="Sudarsanam P."/>
            <person name="Ley R."/>
            <person name="Guruge J."/>
            <person name="Turnbaugh P.J."/>
            <person name="Mahowald M."/>
            <person name="Liep D."/>
            <person name="Gordon J."/>
        </authorList>
    </citation>
    <scope>NUCLEOTIDE SEQUENCE [LARGE SCALE GENOMIC DNA]</scope>
    <source>
        <strain evidence="1 2">DSM 5476</strain>
    </source>
</reference>
<keyword evidence="2" id="KW-1185">Reference proteome</keyword>
<name>C0E9S8_9FIRM</name>
<reference evidence="1 2" key="1">
    <citation type="submission" date="2009-01" db="EMBL/GenBank/DDBJ databases">
        <authorList>
            <person name="Fulton L."/>
            <person name="Clifton S."/>
            <person name="Fulton B."/>
            <person name="Xu J."/>
            <person name="Minx P."/>
            <person name="Pepin K.H."/>
            <person name="Johnson M."/>
            <person name="Bhonagiri V."/>
            <person name="Nash W.E."/>
            <person name="Mardis E.R."/>
            <person name="Wilson R.K."/>
        </authorList>
    </citation>
    <scope>NUCLEOTIDE SEQUENCE [LARGE SCALE GENOMIC DNA]</scope>
    <source>
        <strain evidence="1 2">DSM 5476</strain>
    </source>
</reference>
<evidence type="ECO:0000313" key="1">
    <source>
        <dbReference type="EMBL" id="EEG31843.1"/>
    </source>
</evidence>
<dbReference type="Proteomes" id="UP000003340">
    <property type="component" value="Unassembled WGS sequence"/>
</dbReference>
<comment type="caution">
    <text evidence="1">The sequence shown here is derived from an EMBL/GenBank/DDBJ whole genome shotgun (WGS) entry which is preliminary data.</text>
</comment>
<organism evidence="1 2">
    <name type="scientific">[Clostridium] methylpentosum DSM 5476</name>
    <dbReference type="NCBI Taxonomy" id="537013"/>
    <lineage>
        <taxon>Bacteria</taxon>
        <taxon>Bacillati</taxon>
        <taxon>Bacillota</taxon>
        <taxon>Clostridia</taxon>
        <taxon>Eubacteriales</taxon>
        <taxon>Oscillospiraceae</taxon>
        <taxon>Oscillospiraceae incertae sedis</taxon>
    </lineage>
</organism>
<accession>C0E9S8</accession>
<dbReference type="HOGENOM" id="CLU_2732909_0_0_9"/>